<dbReference type="RefSeq" id="WP_046051193.1">
    <property type="nucleotide sequence ID" value="NZ_CP009456.1"/>
</dbReference>
<feature type="compositionally biased region" description="Polar residues" evidence="1">
    <location>
        <begin position="1"/>
        <end position="42"/>
    </location>
</feature>
<feature type="region of interest" description="Disordered" evidence="1">
    <location>
        <begin position="1"/>
        <end position="44"/>
    </location>
</feature>
<gene>
    <name evidence="2" type="ORF">ERS137939_03363</name>
</gene>
<sequence length="262" mass="29617">MIKINVFSSVPNTQYANKNSDTKNNSGNLQAEDLPNSTGSATNSNLSSLAQQLSDAALRAEERDAKMSRQELTAKSNSLLNQITGMGYYNGRKSYDQEVPDTNNPERLARAKQATAFTNGAASNPFQGMSREQLDLIAYDDSGSFTINERRAAWQESYDQEESWRVMAVAQSKIEWAQGEFKQTNFFKSVLQHYEELPKIEQAQYPEDYLTRLQYLIKMDFNFVTGESGNGKEQRQTVWDMLMANSIESSKKYTSAWAADIK</sequence>
<dbReference type="AlphaFoldDB" id="A0A9P1V5I2"/>
<proteinExistence type="predicted"/>
<evidence type="ECO:0000313" key="3">
    <source>
        <dbReference type="Proteomes" id="UP000041356"/>
    </source>
</evidence>
<dbReference type="KEGG" id="yef:FORC2_2597"/>
<organism evidence="2 3">
    <name type="scientific">Yersinia enterocolitica</name>
    <dbReference type="NCBI Taxonomy" id="630"/>
    <lineage>
        <taxon>Bacteria</taxon>
        <taxon>Pseudomonadati</taxon>
        <taxon>Pseudomonadota</taxon>
        <taxon>Gammaproteobacteria</taxon>
        <taxon>Enterobacterales</taxon>
        <taxon>Yersiniaceae</taxon>
        <taxon>Yersinia</taxon>
    </lineage>
</organism>
<dbReference type="Proteomes" id="UP000041356">
    <property type="component" value="Unassembled WGS sequence"/>
</dbReference>
<protein>
    <submittedName>
        <fullName evidence="2">Uncharacterized protein</fullName>
    </submittedName>
</protein>
<evidence type="ECO:0000256" key="1">
    <source>
        <dbReference type="SAM" id="MobiDB-lite"/>
    </source>
</evidence>
<dbReference type="EMBL" id="CPZF01000009">
    <property type="protein sequence ID" value="CNG14395.1"/>
    <property type="molecule type" value="Genomic_DNA"/>
</dbReference>
<evidence type="ECO:0000313" key="2">
    <source>
        <dbReference type="EMBL" id="CNG14395.1"/>
    </source>
</evidence>
<name>A0A9P1V5I2_YEREN</name>
<reference evidence="2 3" key="1">
    <citation type="submission" date="2015-03" db="EMBL/GenBank/DDBJ databases">
        <authorList>
            <consortium name="Pathogen Informatics"/>
            <person name="Murphy D."/>
        </authorList>
    </citation>
    <scope>NUCLEOTIDE SEQUENCE [LARGE SCALE GENOMIC DNA]</scope>
    <source>
        <strain evidence="2 3">IP27818</strain>
    </source>
</reference>
<accession>A0A9P1V5I2</accession>
<comment type="caution">
    <text evidence="2">The sequence shown here is derived from an EMBL/GenBank/DDBJ whole genome shotgun (WGS) entry which is preliminary data.</text>
</comment>